<reference evidence="1 2" key="1">
    <citation type="submission" date="2016-07" db="EMBL/GenBank/DDBJ databases">
        <title>Multiple horizontal gene transfer events from other fungi enriched the ability of initially mycotrophic Trichoderma (Ascomycota) to feed on dead plant biomass.</title>
        <authorList>
            <consortium name="DOE Joint Genome Institute"/>
            <person name="Aerts A."/>
            <person name="Atanasova L."/>
            <person name="Chenthamara K."/>
            <person name="Zhang J."/>
            <person name="Grujic M."/>
            <person name="Henrissat B."/>
            <person name="Kuo A."/>
            <person name="Salamov A."/>
            <person name="Lipzen A."/>
            <person name="Labutti K."/>
            <person name="Barry K."/>
            <person name="Miao Y."/>
            <person name="Rahimi M.J."/>
            <person name="Shen Q."/>
            <person name="Grigoriev I.V."/>
            <person name="Kubicek C.P."/>
            <person name="Druzhinina I.S."/>
        </authorList>
    </citation>
    <scope>NUCLEOTIDE SEQUENCE [LARGE SCALE GENOMIC DNA]</scope>
    <source>
        <strain evidence="1 2">ATCC 18648</strain>
    </source>
</reference>
<sequence>MPSWGGSKEGVGAGGCSFVYHIPSCIIIGLGTGVHLLGDSHGTFNQLRYHEHGGTGTVNDLRNDGNGA</sequence>
<evidence type="ECO:0000313" key="2">
    <source>
        <dbReference type="Proteomes" id="UP000240760"/>
    </source>
</evidence>
<evidence type="ECO:0000313" key="1">
    <source>
        <dbReference type="EMBL" id="PTB80907.1"/>
    </source>
</evidence>
<name>A0A2T4CH66_TRILO</name>
<dbReference type="AlphaFoldDB" id="A0A2T4CH66"/>
<dbReference type="Proteomes" id="UP000240760">
    <property type="component" value="Unassembled WGS sequence"/>
</dbReference>
<gene>
    <name evidence="1" type="ORF">M440DRAFT_71133</name>
</gene>
<accession>A0A2T4CH66</accession>
<organism evidence="1 2">
    <name type="scientific">Trichoderma longibrachiatum ATCC 18648</name>
    <dbReference type="NCBI Taxonomy" id="983965"/>
    <lineage>
        <taxon>Eukaryota</taxon>
        <taxon>Fungi</taxon>
        <taxon>Dikarya</taxon>
        <taxon>Ascomycota</taxon>
        <taxon>Pezizomycotina</taxon>
        <taxon>Sordariomycetes</taxon>
        <taxon>Hypocreomycetidae</taxon>
        <taxon>Hypocreales</taxon>
        <taxon>Hypocreaceae</taxon>
        <taxon>Trichoderma</taxon>
    </lineage>
</organism>
<dbReference type="EMBL" id="KZ679126">
    <property type="protein sequence ID" value="PTB80907.1"/>
    <property type="molecule type" value="Genomic_DNA"/>
</dbReference>
<proteinExistence type="predicted"/>
<keyword evidence="2" id="KW-1185">Reference proteome</keyword>
<protein>
    <submittedName>
        <fullName evidence="1">Uncharacterized protein</fullName>
    </submittedName>
</protein>